<evidence type="ECO:0000256" key="2">
    <source>
        <dbReference type="ARBA" id="ARBA00006742"/>
    </source>
</evidence>
<keyword evidence="8" id="KW-0811">Translocation</keyword>
<evidence type="ECO:0000256" key="9">
    <source>
        <dbReference type="ARBA" id="ARBA00023136"/>
    </source>
</evidence>
<evidence type="ECO:0000256" key="10">
    <source>
        <dbReference type="SAM" id="MobiDB-lite"/>
    </source>
</evidence>
<evidence type="ECO:0000256" key="8">
    <source>
        <dbReference type="ARBA" id="ARBA00023010"/>
    </source>
</evidence>
<name>A0A1T4LSR3_9FIRM</name>
<evidence type="ECO:0000313" key="13">
    <source>
        <dbReference type="Proteomes" id="UP000190657"/>
    </source>
</evidence>
<protein>
    <submittedName>
        <fullName evidence="12">Preprotein translocase subunit YajC</fullName>
    </submittedName>
</protein>
<evidence type="ECO:0000256" key="6">
    <source>
        <dbReference type="ARBA" id="ARBA00022927"/>
    </source>
</evidence>
<dbReference type="InterPro" id="IPR003849">
    <property type="entry name" value="Preprotein_translocase_YajC"/>
</dbReference>
<dbReference type="PANTHER" id="PTHR33909:SF1">
    <property type="entry name" value="SEC TRANSLOCON ACCESSORY COMPLEX SUBUNIT YAJC"/>
    <property type="match status" value="1"/>
</dbReference>
<evidence type="ECO:0000313" key="12">
    <source>
        <dbReference type="EMBL" id="SJZ57752.1"/>
    </source>
</evidence>
<keyword evidence="9 11" id="KW-0472">Membrane</keyword>
<feature type="compositionally biased region" description="Basic and acidic residues" evidence="10">
    <location>
        <begin position="111"/>
        <end position="140"/>
    </location>
</feature>
<keyword evidence="4" id="KW-1003">Cell membrane</keyword>
<reference evidence="12 13" key="1">
    <citation type="submission" date="2017-02" db="EMBL/GenBank/DDBJ databases">
        <authorList>
            <person name="Peterson S.W."/>
        </authorList>
    </citation>
    <scope>NUCLEOTIDE SEQUENCE [LARGE SCALE GENOMIC DNA]</scope>
    <source>
        <strain evidence="12 13">ATCC 51222</strain>
    </source>
</reference>
<accession>A0A1T4LSR3</accession>
<keyword evidence="3" id="KW-0813">Transport</keyword>
<dbReference type="Proteomes" id="UP000190657">
    <property type="component" value="Unassembled WGS sequence"/>
</dbReference>
<evidence type="ECO:0000256" key="3">
    <source>
        <dbReference type="ARBA" id="ARBA00022448"/>
    </source>
</evidence>
<dbReference type="STRING" id="290054.SAMN02745114_01004"/>
<dbReference type="Pfam" id="PF02699">
    <property type="entry name" value="YajC"/>
    <property type="match status" value="1"/>
</dbReference>
<proteinExistence type="inferred from homology"/>
<evidence type="ECO:0000256" key="4">
    <source>
        <dbReference type="ARBA" id="ARBA00022475"/>
    </source>
</evidence>
<feature type="region of interest" description="Disordered" evidence="10">
    <location>
        <begin position="109"/>
        <end position="140"/>
    </location>
</feature>
<evidence type="ECO:0000256" key="1">
    <source>
        <dbReference type="ARBA" id="ARBA00004162"/>
    </source>
</evidence>
<dbReference type="RefSeq" id="WP_242941748.1">
    <property type="nucleotide sequence ID" value="NZ_FUWW01000009.1"/>
</dbReference>
<evidence type="ECO:0000256" key="5">
    <source>
        <dbReference type="ARBA" id="ARBA00022692"/>
    </source>
</evidence>
<dbReference type="GO" id="GO:0015031">
    <property type="term" value="P:protein transport"/>
    <property type="evidence" value="ECO:0007669"/>
    <property type="project" value="UniProtKB-KW"/>
</dbReference>
<evidence type="ECO:0000256" key="11">
    <source>
        <dbReference type="SAM" id="Phobius"/>
    </source>
</evidence>
<gene>
    <name evidence="12" type="ORF">SAMN02745114_01004</name>
</gene>
<keyword evidence="6" id="KW-0653">Protein transport</keyword>
<dbReference type="GO" id="GO:0005886">
    <property type="term" value="C:plasma membrane"/>
    <property type="evidence" value="ECO:0007669"/>
    <property type="project" value="UniProtKB-SubCell"/>
</dbReference>
<dbReference type="PANTHER" id="PTHR33909">
    <property type="entry name" value="SEC TRANSLOCON ACCESSORY COMPLEX SUBUNIT YAJC"/>
    <property type="match status" value="1"/>
</dbReference>
<comment type="similarity">
    <text evidence="2">Belongs to the YajC family.</text>
</comment>
<dbReference type="SMART" id="SM01323">
    <property type="entry name" value="YajC"/>
    <property type="match status" value="1"/>
</dbReference>
<organism evidence="12 13">
    <name type="scientific">Eubacterium coprostanoligenes</name>
    <dbReference type="NCBI Taxonomy" id="290054"/>
    <lineage>
        <taxon>Bacteria</taxon>
        <taxon>Bacillati</taxon>
        <taxon>Bacillota</taxon>
        <taxon>Clostridia</taxon>
        <taxon>Eubacteriales</taxon>
        <taxon>Eubacteriaceae</taxon>
        <taxon>Eubacterium</taxon>
    </lineage>
</organism>
<evidence type="ECO:0000256" key="7">
    <source>
        <dbReference type="ARBA" id="ARBA00022989"/>
    </source>
</evidence>
<feature type="transmembrane region" description="Helical" evidence="11">
    <location>
        <begin position="28"/>
        <end position="45"/>
    </location>
</feature>
<dbReference type="NCBIfam" id="TIGR00739">
    <property type="entry name" value="yajC"/>
    <property type="match status" value="1"/>
</dbReference>
<comment type="subcellular location">
    <subcellularLocation>
        <location evidence="1">Cell membrane</location>
        <topology evidence="1">Single-pass membrane protein</topology>
    </subcellularLocation>
</comment>
<dbReference type="AlphaFoldDB" id="A0A1T4LSR3"/>
<sequence length="140" mass="15826">MILDLMQAITLMQGTTQAAGQTKAGSTSYIVLMVVLVAVMYFMMIRPQKKRQKEEQEMRASLEIGDEIITIGGIVGKVVTIREEDIIIETGADRNKMKIQRWAVNTNVTKTEQHKKEVEKAREAAKEKKEAKKSDKKSDK</sequence>
<keyword evidence="5 11" id="KW-0812">Transmembrane</keyword>
<keyword evidence="7 11" id="KW-1133">Transmembrane helix</keyword>
<dbReference type="PRINTS" id="PR01853">
    <property type="entry name" value="YAJCTRNLCASE"/>
</dbReference>
<dbReference type="EMBL" id="FUWW01000009">
    <property type="protein sequence ID" value="SJZ57752.1"/>
    <property type="molecule type" value="Genomic_DNA"/>
</dbReference>
<keyword evidence="13" id="KW-1185">Reference proteome</keyword>